<dbReference type="Proteomes" id="UP000481033">
    <property type="component" value="Unassembled WGS sequence"/>
</dbReference>
<dbReference type="PANTHER" id="PTHR13847">
    <property type="entry name" value="SARCOSINE DEHYDROGENASE-RELATED"/>
    <property type="match status" value="1"/>
</dbReference>
<evidence type="ECO:0000313" key="3">
    <source>
        <dbReference type="Proteomes" id="UP000481033"/>
    </source>
</evidence>
<sequence>MTVDVVIIGGGLIGSSTALHLAMAGQRVIVVEKDSPGRHASGVNAGGLRRLNRHPAEIPLAVVAARMWRDIYSLVGSDCDVKLSGQVRVAENAADLEKLKERAAMVCALGFDHEQLIDREHLYTLAPALAPHCVGGLYTAGDGFARPYHALTAFRRKAESLGVEYRTGCRVTGIERMGDRWRVMSEQAKLDAPILVNCAGAWAGQVCDYLDEPVPLKVGAPMMMVTERLPPFLELVVGVASRKLSFKQMQNGTVLIGGAYLADHDMVNERTEIDFFKLSESSRTVVELFPRMAGVRIVRTWAGLEAFMPDRIPVISASGKVPNVYHAFGFSAHGFQLSPVVGRIMSELILNQKSSLEIEPFSIQRFQAIDASHTSHQLS</sequence>
<dbReference type="Pfam" id="PF01266">
    <property type="entry name" value="DAO"/>
    <property type="match status" value="1"/>
</dbReference>
<dbReference type="GO" id="GO:0005737">
    <property type="term" value="C:cytoplasm"/>
    <property type="evidence" value="ECO:0007669"/>
    <property type="project" value="TreeGrafter"/>
</dbReference>
<keyword evidence="3" id="KW-1185">Reference proteome</keyword>
<organism evidence="2 3">
    <name type="scientific">Adonisia turfae CCMR0081</name>
    <dbReference type="NCBI Taxonomy" id="2292702"/>
    <lineage>
        <taxon>Bacteria</taxon>
        <taxon>Bacillati</taxon>
        <taxon>Cyanobacteriota</taxon>
        <taxon>Adonisia</taxon>
        <taxon>Adonisia turfae</taxon>
    </lineage>
</organism>
<dbReference type="InterPro" id="IPR036188">
    <property type="entry name" value="FAD/NAD-bd_sf"/>
</dbReference>
<dbReference type="InterPro" id="IPR006076">
    <property type="entry name" value="FAD-dep_OxRdtase"/>
</dbReference>
<dbReference type="Gene3D" id="3.50.50.60">
    <property type="entry name" value="FAD/NAD(P)-binding domain"/>
    <property type="match status" value="1"/>
</dbReference>
<accession>A0A6M0RR11</accession>
<evidence type="ECO:0000259" key="1">
    <source>
        <dbReference type="Pfam" id="PF01266"/>
    </source>
</evidence>
<proteinExistence type="predicted"/>
<dbReference type="SUPFAM" id="SSF51905">
    <property type="entry name" value="FAD/NAD(P)-binding domain"/>
    <property type="match status" value="1"/>
</dbReference>
<dbReference type="Gene3D" id="3.30.9.10">
    <property type="entry name" value="D-Amino Acid Oxidase, subunit A, domain 2"/>
    <property type="match status" value="1"/>
</dbReference>
<dbReference type="AlphaFoldDB" id="A0A6M0RR11"/>
<protein>
    <submittedName>
        <fullName evidence="2">FAD-binding oxidoreductase</fullName>
    </submittedName>
</protein>
<name>A0A6M0RR11_9CYAN</name>
<gene>
    <name evidence="2" type="ORF">DXZ20_21595</name>
</gene>
<dbReference type="RefSeq" id="WP_163700573.1">
    <property type="nucleotide sequence ID" value="NZ_QXHD01000004.1"/>
</dbReference>
<feature type="domain" description="FAD dependent oxidoreductase" evidence="1">
    <location>
        <begin position="4"/>
        <end position="348"/>
    </location>
</feature>
<reference evidence="2 3" key="1">
    <citation type="journal article" date="2020" name="Microb. Ecol.">
        <title>Ecogenomics of the Marine Benthic Filamentous Cyanobacterium Adonisia.</title>
        <authorList>
            <person name="Walter J.M."/>
            <person name="Coutinho F.H."/>
            <person name="Leomil L."/>
            <person name="Hargreaves P.I."/>
            <person name="Campeao M.E."/>
            <person name="Vieira V.V."/>
            <person name="Silva B.S."/>
            <person name="Fistarol G.O."/>
            <person name="Salomon P.S."/>
            <person name="Sawabe T."/>
            <person name="Mino S."/>
            <person name="Hosokawa M."/>
            <person name="Miyashita H."/>
            <person name="Maruyama F."/>
            <person name="van Verk M.C."/>
            <person name="Dutilh B.E."/>
            <person name="Thompson C.C."/>
            <person name="Thompson F.L."/>
        </authorList>
    </citation>
    <scope>NUCLEOTIDE SEQUENCE [LARGE SCALE GENOMIC DNA]</scope>
    <source>
        <strain evidence="2 3">CCMR0081</strain>
    </source>
</reference>
<evidence type="ECO:0000313" key="2">
    <source>
        <dbReference type="EMBL" id="NEZ58192.1"/>
    </source>
</evidence>
<comment type="caution">
    <text evidence="2">The sequence shown here is derived from an EMBL/GenBank/DDBJ whole genome shotgun (WGS) entry which is preliminary data.</text>
</comment>
<dbReference type="EMBL" id="QXHD01000004">
    <property type="protein sequence ID" value="NEZ58192.1"/>
    <property type="molecule type" value="Genomic_DNA"/>
</dbReference>